<organism evidence="2 3">
    <name type="scientific">Cytospora paraplurivora</name>
    <dbReference type="NCBI Taxonomy" id="2898453"/>
    <lineage>
        <taxon>Eukaryota</taxon>
        <taxon>Fungi</taxon>
        <taxon>Dikarya</taxon>
        <taxon>Ascomycota</taxon>
        <taxon>Pezizomycotina</taxon>
        <taxon>Sordariomycetes</taxon>
        <taxon>Sordariomycetidae</taxon>
        <taxon>Diaporthales</taxon>
        <taxon>Cytosporaceae</taxon>
        <taxon>Cytospora</taxon>
    </lineage>
</organism>
<feature type="compositionally biased region" description="Polar residues" evidence="1">
    <location>
        <begin position="90"/>
        <end position="101"/>
    </location>
</feature>
<dbReference type="AlphaFoldDB" id="A0AAN9UAS7"/>
<evidence type="ECO:0000313" key="2">
    <source>
        <dbReference type="EMBL" id="KAK7743217.1"/>
    </source>
</evidence>
<evidence type="ECO:0000256" key="1">
    <source>
        <dbReference type="SAM" id="MobiDB-lite"/>
    </source>
</evidence>
<dbReference type="Proteomes" id="UP001320245">
    <property type="component" value="Unassembled WGS sequence"/>
</dbReference>
<feature type="compositionally biased region" description="Low complexity" evidence="1">
    <location>
        <begin position="67"/>
        <end position="80"/>
    </location>
</feature>
<evidence type="ECO:0000313" key="3">
    <source>
        <dbReference type="Proteomes" id="UP001320245"/>
    </source>
</evidence>
<feature type="compositionally biased region" description="Polar residues" evidence="1">
    <location>
        <begin position="195"/>
        <end position="208"/>
    </location>
</feature>
<feature type="region of interest" description="Disordered" evidence="1">
    <location>
        <begin position="1"/>
        <end position="25"/>
    </location>
</feature>
<keyword evidence="3" id="KW-1185">Reference proteome</keyword>
<protein>
    <submittedName>
        <fullName evidence="2">Uncharacterized protein</fullName>
    </submittedName>
</protein>
<accession>A0AAN9UAS7</accession>
<sequence>MDSQRPPSQEADHSNMESNNDHNSPIKVDVAAIDIEHNTNLEYQLSIEKPFNVWSDLNIDSSINIEGDNNIQDDNNIQGDNDIRGDDNLEGNTDSQIDTSNRPPPGWPHNLPTREALDYLEQALTEDKPKPDWHGDDVVQLDSDGRYVWSWGASTPEAMVPQARVTERGGPGTGGGQVLARYVPPKIFSLPADNRSGQPNDATNVRFP</sequence>
<dbReference type="EMBL" id="JAJSPL020000014">
    <property type="protein sequence ID" value="KAK7743217.1"/>
    <property type="molecule type" value="Genomic_DNA"/>
</dbReference>
<feature type="region of interest" description="Disordered" evidence="1">
    <location>
        <begin position="189"/>
        <end position="208"/>
    </location>
</feature>
<reference evidence="2 3" key="1">
    <citation type="journal article" date="2023" name="PLoS ONE">
        <title>Cytospora paraplurivora sp. nov. isolated from orchards with fruit tree decline syndrome in Ontario, Canada.</title>
        <authorList>
            <person name="Ilyukhin E."/>
            <person name="Nguyen H.D.T."/>
            <person name="Castle A.J."/>
            <person name="Ellouze W."/>
        </authorList>
    </citation>
    <scope>NUCLEOTIDE SEQUENCE [LARGE SCALE GENOMIC DNA]</scope>
    <source>
        <strain evidence="2 3">FDS-564</strain>
    </source>
</reference>
<gene>
    <name evidence="2" type="ORF">SLS53_004302</name>
</gene>
<feature type="region of interest" description="Disordered" evidence="1">
    <location>
        <begin position="67"/>
        <end position="111"/>
    </location>
</feature>
<proteinExistence type="predicted"/>
<comment type="caution">
    <text evidence="2">The sequence shown here is derived from an EMBL/GenBank/DDBJ whole genome shotgun (WGS) entry which is preliminary data.</text>
</comment>
<name>A0AAN9UAS7_9PEZI</name>